<accession>A0A259TWX3</accession>
<evidence type="ECO:0000256" key="1">
    <source>
        <dbReference type="SAM" id="SignalP"/>
    </source>
</evidence>
<dbReference type="Gene3D" id="1.25.40.10">
    <property type="entry name" value="Tetratricopeptide repeat domain"/>
    <property type="match status" value="1"/>
</dbReference>
<keyword evidence="1" id="KW-0732">Signal</keyword>
<dbReference type="PROSITE" id="PS51257">
    <property type="entry name" value="PROKAR_LIPOPROTEIN"/>
    <property type="match status" value="1"/>
</dbReference>
<comment type="caution">
    <text evidence="2">The sequence shown here is derived from an EMBL/GenBank/DDBJ whole genome shotgun (WGS) entry which is preliminary data.</text>
</comment>
<dbReference type="Proteomes" id="UP000216446">
    <property type="component" value="Unassembled WGS sequence"/>
</dbReference>
<organism evidence="2 3">
    <name type="scientific">Rubricoccus marinus</name>
    <dbReference type="NCBI Taxonomy" id="716817"/>
    <lineage>
        <taxon>Bacteria</taxon>
        <taxon>Pseudomonadati</taxon>
        <taxon>Rhodothermota</taxon>
        <taxon>Rhodothermia</taxon>
        <taxon>Rhodothermales</taxon>
        <taxon>Rubricoccaceae</taxon>
        <taxon>Rubricoccus</taxon>
    </lineage>
</organism>
<reference evidence="2 3" key="1">
    <citation type="submission" date="2016-11" db="EMBL/GenBank/DDBJ databases">
        <title>Study of marine rhodopsin-containing bacteria.</title>
        <authorList>
            <person name="Yoshizawa S."/>
            <person name="Kumagai Y."/>
            <person name="Kogure K."/>
        </authorList>
    </citation>
    <scope>NUCLEOTIDE SEQUENCE [LARGE SCALE GENOMIC DNA]</scope>
    <source>
        <strain evidence="2 3">SG-29</strain>
    </source>
</reference>
<feature type="chain" id="PRO_5012107685" description="Sel1 repeat family protein" evidence="1">
    <location>
        <begin position="16"/>
        <end position="282"/>
    </location>
</feature>
<dbReference type="InterPro" id="IPR011990">
    <property type="entry name" value="TPR-like_helical_dom_sf"/>
</dbReference>
<evidence type="ECO:0000313" key="3">
    <source>
        <dbReference type="Proteomes" id="UP000216446"/>
    </source>
</evidence>
<evidence type="ECO:0000313" key="2">
    <source>
        <dbReference type="EMBL" id="OZC02127.1"/>
    </source>
</evidence>
<dbReference type="EMBL" id="MQWB01000001">
    <property type="protein sequence ID" value="OZC02127.1"/>
    <property type="molecule type" value="Genomic_DNA"/>
</dbReference>
<keyword evidence="3" id="KW-1185">Reference proteome</keyword>
<feature type="signal peptide" evidence="1">
    <location>
        <begin position="1"/>
        <end position="15"/>
    </location>
</feature>
<gene>
    <name evidence="2" type="ORF">BSZ36_03480</name>
</gene>
<evidence type="ECO:0008006" key="4">
    <source>
        <dbReference type="Google" id="ProtNLM"/>
    </source>
</evidence>
<dbReference type="RefSeq" id="WP_094546048.1">
    <property type="nucleotide sequence ID" value="NZ_MQWB01000001.1"/>
</dbReference>
<proteinExistence type="predicted"/>
<dbReference type="AlphaFoldDB" id="A0A259TWX3"/>
<sequence length="282" mass="31034">MKRALLLLLLPLALAACSPDLSPEAAREAAYEAEAAGDVRAALRYYKAAAEGGDLGAMQTLAEAYERGHHRARGPVTRDGEDASRYMAIVALPGQARFWRGRYERERDERAFGGDPGVLLSVAQDLDRRGSTPAERDSARAIRQRLLDAKHTPAMVGEALRTMQDDSLRAFALLEEATDLGSAQACLLQRVLVHAREGYEHVMAQQRAGIEPTTIPASMEARHIDEIEACPNIPTDRDDMGAQVVIRQLRERGTPEARTRLDSLRILGVFERHPHLDPATLS</sequence>
<protein>
    <recommendedName>
        <fullName evidence="4">Sel1 repeat family protein</fullName>
    </recommendedName>
</protein>
<name>A0A259TWX3_9BACT</name>
<dbReference type="InParanoid" id="A0A259TWX3"/>